<proteinExistence type="predicted"/>
<dbReference type="PANTHER" id="PTHR37848">
    <property type="entry name" value="EXPRESSED PROTEIN"/>
    <property type="match status" value="1"/>
</dbReference>
<comment type="caution">
    <text evidence="1">The sequence shown here is derived from an EMBL/GenBank/DDBJ whole genome shotgun (WGS) entry which is preliminary data.</text>
</comment>
<protein>
    <submittedName>
        <fullName evidence="1">Uncharacterized protein</fullName>
    </submittedName>
</protein>
<dbReference type="Proteomes" id="UP000559256">
    <property type="component" value="Unassembled WGS sequence"/>
</dbReference>
<evidence type="ECO:0000313" key="1">
    <source>
        <dbReference type="EMBL" id="KAF5361112.1"/>
    </source>
</evidence>
<dbReference type="PANTHER" id="PTHR37848:SF1">
    <property type="entry name" value="SUN DOMAIN-CONTAINING PROTEIN"/>
    <property type="match status" value="1"/>
</dbReference>
<dbReference type="AlphaFoldDB" id="A0A8H5G9W8"/>
<name>A0A8H5G9W8_9AGAR</name>
<evidence type="ECO:0000313" key="2">
    <source>
        <dbReference type="Proteomes" id="UP000559256"/>
    </source>
</evidence>
<dbReference type="OrthoDB" id="203796at2759"/>
<organism evidence="1 2">
    <name type="scientific">Tetrapyrgos nigripes</name>
    <dbReference type="NCBI Taxonomy" id="182062"/>
    <lineage>
        <taxon>Eukaryota</taxon>
        <taxon>Fungi</taxon>
        <taxon>Dikarya</taxon>
        <taxon>Basidiomycota</taxon>
        <taxon>Agaricomycotina</taxon>
        <taxon>Agaricomycetes</taxon>
        <taxon>Agaricomycetidae</taxon>
        <taxon>Agaricales</taxon>
        <taxon>Marasmiineae</taxon>
        <taxon>Marasmiaceae</taxon>
        <taxon>Tetrapyrgos</taxon>
    </lineage>
</organism>
<reference evidence="1 2" key="1">
    <citation type="journal article" date="2020" name="ISME J.">
        <title>Uncovering the hidden diversity of litter-decomposition mechanisms in mushroom-forming fungi.</title>
        <authorList>
            <person name="Floudas D."/>
            <person name="Bentzer J."/>
            <person name="Ahren D."/>
            <person name="Johansson T."/>
            <person name="Persson P."/>
            <person name="Tunlid A."/>
        </authorList>
    </citation>
    <scope>NUCLEOTIDE SEQUENCE [LARGE SCALE GENOMIC DNA]</scope>
    <source>
        <strain evidence="1 2">CBS 291.85</strain>
    </source>
</reference>
<keyword evidence="2" id="KW-1185">Reference proteome</keyword>
<sequence>MASTGLRATLTPQLIHIPRSPTATITSSTDVDSPVVVNFEDAEDSGNDNHLPAFSEIDEPPPNFAPYRAEWERVDYEENIVSHDSHLNTDPEALYRFLLQQSATPPKVYINCKGTHFEYGSEHGHGTVTDFDFLVSLNDYLECKVTHWTVADDEPAYRGRDVLEVEEKGWSGSGSWWRRREASRSEKRLWRSMWSRRIRQGLPPWVVKGSGVEDVSGIPQQFHSAEALRSSKSIRQWAEDYCAYEDALKEFCYRKVVYGWDLDFISQSIHRAICIKGSKKVDVQVNVVYRDNRVSVKPDNRYSRALSNPSMRDLLTVTLVYPVILACKRFGAKLGARWEVCGGGYRLARDHLNEQGWVEEWVPKILQEVQRGNRSRRPI</sequence>
<accession>A0A8H5G9W8</accession>
<gene>
    <name evidence="1" type="ORF">D9758_009080</name>
</gene>
<dbReference type="EMBL" id="JAACJM010000042">
    <property type="protein sequence ID" value="KAF5361112.1"/>
    <property type="molecule type" value="Genomic_DNA"/>
</dbReference>